<protein>
    <recommendedName>
        <fullName evidence="7">Fe2OG dioxygenase domain-containing protein</fullName>
    </recommendedName>
</protein>
<dbReference type="Pfam" id="PF13532">
    <property type="entry name" value="2OG-FeII_Oxy_2"/>
    <property type="match status" value="1"/>
</dbReference>
<proteinExistence type="predicted"/>
<organism evidence="8 9">
    <name type="scientific">Pristionchus mayeri</name>
    <dbReference type="NCBI Taxonomy" id="1317129"/>
    <lineage>
        <taxon>Eukaryota</taxon>
        <taxon>Metazoa</taxon>
        <taxon>Ecdysozoa</taxon>
        <taxon>Nematoda</taxon>
        <taxon>Chromadorea</taxon>
        <taxon>Rhabditida</taxon>
        <taxon>Rhabditina</taxon>
        <taxon>Diplogasteromorpha</taxon>
        <taxon>Diplogasteroidea</taxon>
        <taxon>Neodiplogasteridae</taxon>
        <taxon>Pristionchus</taxon>
    </lineage>
</organism>
<keyword evidence="4 5" id="KW-0408">Iron</keyword>
<reference evidence="9" key="1">
    <citation type="submission" date="2022-10" db="EMBL/GenBank/DDBJ databases">
        <title>Genome assembly of Pristionchus species.</title>
        <authorList>
            <person name="Yoshida K."/>
            <person name="Sommer R.J."/>
        </authorList>
    </citation>
    <scope>NUCLEOTIDE SEQUENCE [LARGE SCALE GENOMIC DNA]</scope>
    <source>
        <strain evidence="9">RS5460</strain>
    </source>
</reference>
<evidence type="ECO:0000256" key="2">
    <source>
        <dbReference type="ARBA" id="ARBA00022964"/>
    </source>
</evidence>
<feature type="binding site" evidence="5">
    <location>
        <position position="332"/>
    </location>
    <ligand>
        <name>Fe cation</name>
        <dbReference type="ChEBI" id="CHEBI:24875"/>
        <note>catalytic</note>
    </ligand>
</feature>
<feature type="binding site" evidence="5">
    <location>
        <position position="276"/>
    </location>
    <ligand>
        <name>Fe cation</name>
        <dbReference type="ChEBI" id="CHEBI:24875"/>
        <note>catalytic</note>
    </ligand>
</feature>
<evidence type="ECO:0000256" key="4">
    <source>
        <dbReference type="ARBA" id="ARBA00023004"/>
    </source>
</evidence>
<keyword evidence="3" id="KW-0560">Oxidoreductase</keyword>
<feature type="non-terminal residue" evidence="8">
    <location>
        <position position="355"/>
    </location>
</feature>
<gene>
    <name evidence="8" type="ORF">PMAYCL1PPCAC_17829</name>
</gene>
<dbReference type="Gene3D" id="2.60.120.590">
    <property type="entry name" value="Alpha-ketoglutarate-dependent dioxygenase AlkB-like"/>
    <property type="match status" value="1"/>
</dbReference>
<evidence type="ECO:0000259" key="7">
    <source>
        <dbReference type="PROSITE" id="PS51471"/>
    </source>
</evidence>
<keyword evidence="1 5" id="KW-0479">Metal-binding</keyword>
<dbReference type="PROSITE" id="PS51471">
    <property type="entry name" value="FE2OG_OXY"/>
    <property type="match status" value="1"/>
</dbReference>
<accession>A0AAN5CNR4</accession>
<dbReference type="Proteomes" id="UP001328107">
    <property type="component" value="Unassembled WGS sequence"/>
</dbReference>
<dbReference type="EMBL" id="BTRK01000004">
    <property type="protein sequence ID" value="GMR47634.1"/>
    <property type="molecule type" value="Genomic_DNA"/>
</dbReference>
<dbReference type="InterPro" id="IPR027450">
    <property type="entry name" value="AlkB-like"/>
</dbReference>
<evidence type="ECO:0000313" key="9">
    <source>
        <dbReference type="Proteomes" id="UP001328107"/>
    </source>
</evidence>
<feature type="binding site" evidence="5">
    <location>
        <position position="278"/>
    </location>
    <ligand>
        <name>Fe cation</name>
        <dbReference type="ChEBI" id="CHEBI:24875"/>
        <note>catalytic</note>
    </ligand>
</feature>
<comment type="cofactor">
    <cofactor evidence="5">
        <name>Fe(2+)</name>
        <dbReference type="ChEBI" id="CHEBI:29033"/>
    </cofactor>
    <text evidence="5">Binds 1 Fe(2+) ion per subunit.</text>
</comment>
<evidence type="ECO:0000256" key="3">
    <source>
        <dbReference type="ARBA" id="ARBA00023002"/>
    </source>
</evidence>
<evidence type="ECO:0000256" key="1">
    <source>
        <dbReference type="ARBA" id="ARBA00022723"/>
    </source>
</evidence>
<dbReference type="GO" id="GO:0005737">
    <property type="term" value="C:cytoplasm"/>
    <property type="evidence" value="ECO:0007669"/>
    <property type="project" value="TreeGrafter"/>
</dbReference>
<evidence type="ECO:0000313" key="8">
    <source>
        <dbReference type="EMBL" id="GMR47634.1"/>
    </source>
</evidence>
<dbReference type="InterPro" id="IPR037151">
    <property type="entry name" value="AlkB-like_sf"/>
</dbReference>
<dbReference type="GO" id="GO:0005634">
    <property type="term" value="C:nucleus"/>
    <property type="evidence" value="ECO:0007669"/>
    <property type="project" value="TreeGrafter"/>
</dbReference>
<dbReference type="GO" id="GO:0035516">
    <property type="term" value="F:broad specificity oxidative DNA demethylase activity"/>
    <property type="evidence" value="ECO:0007669"/>
    <property type="project" value="TreeGrafter"/>
</dbReference>
<dbReference type="GO" id="GO:0035515">
    <property type="term" value="F:oxidative RNA demethylase activity"/>
    <property type="evidence" value="ECO:0007669"/>
    <property type="project" value="TreeGrafter"/>
</dbReference>
<feature type="domain" description="Fe2OG dioxygenase" evidence="7">
    <location>
        <begin position="258"/>
        <end position="355"/>
    </location>
</feature>
<dbReference type="GO" id="GO:0008198">
    <property type="term" value="F:ferrous iron binding"/>
    <property type="evidence" value="ECO:0007669"/>
    <property type="project" value="TreeGrafter"/>
</dbReference>
<feature type="region of interest" description="Disordered" evidence="6">
    <location>
        <begin position="1"/>
        <end position="75"/>
    </location>
</feature>
<dbReference type="SUPFAM" id="SSF51197">
    <property type="entry name" value="Clavaminate synthase-like"/>
    <property type="match status" value="1"/>
</dbReference>
<evidence type="ECO:0000256" key="5">
    <source>
        <dbReference type="PIRSR" id="PIRSR604574-2"/>
    </source>
</evidence>
<dbReference type="AlphaFoldDB" id="A0AAN5CNR4"/>
<sequence length="355" mass="40244">MLYRTVTNPLRHTNQSWRRGRSNCSVDTSRNMRRDKHSTASQSNREDRSRSPINNSSFPSSSTSSSDHYSKPDTNTNTVFRRAFKYYKKRDPRPDLSEVIEPRLMEGRMIDNCSSVTNDSFSSLGLRPLSEWKVITFPDRVGLYLLPDLLTPSGHSEWIRHGLEYSMDGNNKTNIALHSDEPLVLFLRLLSYCFDSTLKLIPFSLTVQSDFRSLRWTTLGIHYDWATKEYPSSGHPLPSELSSLASIVVSALGLQEIKADTTIVNYYPPKSTLSPHVDRSERTHRIPLVSLSVGRPAIYLTGGRSLDDPVLPILLQSGDVLVMDGDQRLVYHAVPAILPPGERKGPLEEEREREE</sequence>
<feature type="compositionally biased region" description="Polar residues" evidence="6">
    <location>
        <begin position="1"/>
        <end position="29"/>
    </location>
</feature>
<dbReference type="PANTHER" id="PTHR16557">
    <property type="entry name" value="ALKYLATED DNA REPAIR PROTEIN ALKB-RELATED"/>
    <property type="match status" value="1"/>
</dbReference>
<dbReference type="InterPro" id="IPR004574">
    <property type="entry name" value="Alkb"/>
</dbReference>
<keyword evidence="9" id="KW-1185">Reference proteome</keyword>
<name>A0AAN5CNR4_9BILA</name>
<evidence type="ECO:0000256" key="6">
    <source>
        <dbReference type="SAM" id="MobiDB-lite"/>
    </source>
</evidence>
<comment type="caution">
    <text evidence="8">The sequence shown here is derived from an EMBL/GenBank/DDBJ whole genome shotgun (WGS) entry which is preliminary data.</text>
</comment>
<dbReference type="InterPro" id="IPR005123">
    <property type="entry name" value="Oxoglu/Fe-dep_dioxygenase_dom"/>
</dbReference>
<dbReference type="PANTHER" id="PTHR16557:SF2">
    <property type="entry name" value="NUCLEIC ACID DIOXYGENASE ALKBH1"/>
    <property type="match status" value="1"/>
</dbReference>
<keyword evidence="2" id="KW-0223">Dioxygenase</keyword>
<dbReference type="GO" id="GO:0035513">
    <property type="term" value="P:oxidative RNA demethylation"/>
    <property type="evidence" value="ECO:0007669"/>
    <property type="project" value="TreeGrafter"/>
</dbReference>
<feature type="compositionally biased region" description="Low complexity" evidence="6">
    <location>
        <begin position="51"/>
        <end position="66"/>
    </location>
</feature>